<evidence type="ECO:0000313" key="3">
    <source>
        <dbReference type="EMBL" id="CAG7645588.1"/>
    </source>
</evidence>
<evidence type="ECO:0000313" key="4">
    <source>
        <dbReference type="Proteomes" id="UP000730618"/>
    </source>
</evidence>
<protein>
    <submittedName>
        <fullName evidence="3">Uncharacterized protein</fullName>
    </submittedName>
</protein>
<dbReference type="RefSeq" id="WP_218099850.1">
    <property type="nucleotide sequence ID" value="NZ_CAJVCE010000009.1"/>
</dbReference>
<feature type="signal peptide" evidence="2">
    <location>
        <begin position="1"/>
        <end position="26"/>
    </location>
</feature>
<keyword evidence="1" id="KW-0175">Coiled coil</keyword>
<evidence type="ECO:0000256" key="1">
    <source>
        <dbReference type="SAM" id="Coils"/>
    </source>
</evidence>
<keyword evidence="4" id="KW-1185">Reference proteome</keyword>
<reference evidence="3 4" key="1">
    <citation type="submission" date="2021-06" db="EMBL/GenBank/DDBJ databases">
        <authorList>
            <person name="Criscuolo A."/>
        </authorList>
    </citation>
    <scope>NUCLEOTIDE SEQUENCE [LARGE SCALE GENOMIC DNA]</scope>
    <source>
        <strain evidence="4">CIP 111802</strain>
    </source>
</reference>
<name>A0ABN7TPX1_9BACL</name>
<dbReference type="Proteomes" id="UP000730618">
    <property type="component" value="Unassembled WGS sequence"/>
</dbReference>
<proteinExistence type="predicted"/>
<accession>A0ABN7TPX1</accession>
<feature type="coiled-coil region" evidence="1">
    <location>
        <begin position="189"/>
        <end position="223"/>
    </location>
</feature>
<dbReference type="EMBL" id="CAJVCE010000009">
    <property type="protein sequence ID" value="CAG7645588.1"/>
    <property type="molecule type" value="Genomic_DNA"/>
</dbReference>
<feature type="chain" id="PRO_5045115668" evidence="2">
    <location>
        <begin position="27"/>
        <end position="269"/>
    </location>
</feature>
<comment type="caution">
    <text evidence="3">The sequence shown here is derived from an EMBL/GenBank/DDBJ whole genome shotgun (WGS) entry which is preliminary data.</text>
</comment>
<gene>
    <name evidence="3" type="ORF">PAECIP111802_03553</name>
</gene>
<organism evidence="3 4">
    <name type="scientific">Paenibacillus allorhizosphaerae</name>
    <dbReference type="NCBI Taxonomy" id="2849866"/>
    <lineage>
        <taxon>Bacteria</taxon>
        <taxon>Bacillati</taxon>
        <taxon>Bacillota</taxon>
        <taxon>Bacilli</taxon>
        <taxon>Bacillales</taxon>
        <taxon>Paenibacillaceae</taxon>
        <taxon>Paenibacillus</taxon>
    </lineage>
</organism>
<keyword evidence="2" id="KW-0732">Signal</keyword>
<evidence type="ECO:0000256" key="2">
    <source>
        <dbReference type="SAM" id="SignalP"/>
    </source>
</evidence>
<sequence length="269" mass="29513">MKNYKWITASLVAFMLASPISGTATAAQATITASVKTSLDKIAKSDHAQADQVRTRYNELLALQSEEKDWDAKIKSLHAENQKTLTEVNKQIKQIDSDKIAPLEEVLAQAKERYKPLIAHYTSLNKQISEAGKLKNKELSSMLRLQANTLKIPVQFARLDVQIKESTLREAKDAAANKMKDIRGTLTGIDSANAQIKTSKNTIKNAESEAAQALNALKQALKNGDVSRVSDTLASLVSLSRQIVKEKQTVFNLESKISNIVSAAKAQLP</sequence>